<dbReference type="InParanoid" id="B9SQ87"/>
<dbReference type="AlphaFoldDB" id="B9SQ87"/>
<evidence type="ECO:0000313" key="2">
    <source>
        <dbReference type="EMBL" id="EEF34247.1"/>
    </source>
</evidence>
<keyword evidence="3" id="KW-1185">Reference proteome</keyword>
<evidence type="ECO:0000313" key="3">
    <source>
        <dbReference type="Proteomes" id="UP000008311"/>
    </source>
</evidence>
<feature type="region of interest" description="Disordered" evidence="1">
    <location>
        <begin position="1"/>
        <end position="27"/>
    </location>
</feature>
<gene>
    <name evidence="2" type="ORF">RCOM_1196420</name>
</gene>
<dbReference type="EMBL" id="EQ974079">
    <property type="protein sequence ID" value="EEF34247.1"/>
    <property type="molecule type" value="Genomic_DNA"/>
</dbReference>
<evidence type="ECO:0008006" key="4">
    <source>
        <dbReference type="Google" id="ProtNLM"/>
    </source>
</evidence>
<organism evidence="2 3">
    <name type="scientific">Ricinus communis</name>
    <name type="common">Castor bean</name>
    <dbReference type="NCBI Taxonomy" id="3988"/>
    <lineage>
        <taxon>Eukaryota</taxon>
        <taxon>Viridiplantae</taxon>
        <taxon>Streptophyta</taxon>
        <taxon>Embryophyta</taxon>
        <taxon>Tracheophyta</taxon>
        <taxon>Spermatophyta</taxon>
        <taxon>Magnoliopsida</taxon>
        <taxon>eudicotyledons</taxon>
        <taxon>Gunneridae</taxon>
        <taxon>Pentapetalae</taxon>
        <taxon>rosids</taxon>
        <taxon>fabids</taxon>
        <taxon>Malpighiales</taxon>
        <taxon>Euphorbiaceae</taxon>
        <taxon>Acalyphoideae</taxon>
        <taxon>Acalypheae</taxon>
        <taxon>Ricinus</taxon>
    </lineage>
</organism>
<protein>
    <recommendedName>
        <fullName evidence="4">Zinc finger GRF-type domain-containing protein</fullName>
    </recommendedName>
</protein>
<sequence>MDGFGAVVDISNSNRDPGSRFYTCPRKDEQKYDPFSGEARAEVEAVRAVLSLMSNEIQLLRATHKEMKGDIQFLGEEQDLSMMEMENVKNQLKDIDGQCATF</sequence>
<proteinExistence type="predicted"/>
<evidence type="ECO:0000256" key="1">
    <source>
        <dbReference type="SAM" id="MobiDB-lite"/>
    </source>
</evidence>
<name>B9SQ87_RICCO</name>
<accession>B9SQ87</accession>
<reference evidence="3" key="1">
    <citation type="journal article" date="2010" name="Nat. Biotechnol.">
        <title>Draft genome sequence of the oilseed species Ricinus communis.</title>
        <authorList>
            <person name="Chan A.P."/>
            <person name="Crabtree J."/>
            <person name="Zhao Q."/>
            <person name="Lorenzi H."/>
            <person name="Orvis J."/>
            <person name="Puiu D."/>
            <person name="Melake-Berhan A."/>
            <person name="Jones K.M."/>
            <person name="Redman J."/>
            <person name="Chen G."/>
            <person name="Cahoon E.B."/>
            <person name="Gedil M."/>
            <person name="Stanke M."/>
            <person name="Haas B.J."/>
            <person name="Wortman J.R."/>
            <person name="Fraser-Liggett C.M."/>
            <person name="Ravel J."/>
            <person name="Rabinowicz P.D."/>
        </authorList>
    </citation>
    <scope>NUCLEOTIDE SEQUENCE [LARGE SCALE GENOMIC DNA]</scope>
    <source>
        <strain evidence="3">cv. Hale</strain>
    </source>
</reference>
<dbReference type="Proteomes" id="UP000008311">
    <property type="component" value="Unassembled WGS sequence"/>
</dbReference>